<dbReference type="InterPro" id="IPR007094">
    <property type="entry name" value="RNA-dir_pol_PSvirus"/>
</dbReference>
<keyword evidence="2" id="KW-0696">RNA-directed RNA polymerase</keyword>
<evidence type="ECO:0000256" key="3">
    <source>
        <dbReference type="ARBA" id="ARBA00022679"/>
    </source>
</evidence>
<sequence>MSDMQDYYDRCLPGNSFVLNDYDRVTMRLVDNVFNVEPCTLTMSKADPVDAEMKLASKNFLKPLIRTAVEKPRVPGLLENLVAMIKRNFNSPDLAGIIDTQMVAGRVVDKFFDDFFTDDGIKHIDSCKYNKYLYSKENLSVWYDKQQPQSVGQLANADFIDFPGVDEYKHMIKTQPKGKLDNSIQTEYPALQTIVYHSKHVNSIFGPIFSEYTRILLESIDTNKFFFYTRKTVDELEGFFSDLTDHSNMDVLELDISKYDKSQNDFHFCVEMKIWERLGIDSFLKQVWESGHKRTTLKDFQAGIKTIIYHQRKSGDVTTFIGNTLIIAACVSSLLPIKDCIKAAFCGDDSVIYFKKGLDFSCVQSNANLMWNFEAKLFKKTYGYFCGKYIIHHSGGCIIYPDPLKLIQKLGNKSLTSREHAEEFRVSLCDVSRNLGNCAYFDLLDKAIAEVFKQAGGGSYAFNAFWKYITNPALFKNLYDDSGPC</sequence>
<reference evidence="7" key="1">
    <citation type="submission" date="2017-03" db="EMBL/GenBank/DDBJ databases">
        <title>Identification and characterization of an Italian isolate of Hibiscus latent Fort Pierce Virus defective for virus particles formation.</title>
        <authorList>
            <person name="Nerva L."/>
            <person name="Ciuffo M."/>
            <person name="Turina M."/>
        </authorList>
    </citation>
    <scope>NUCLEOTIDE SEQUENCE</scope>
    <source>
        <strain evidence="7">Hib2</strain>
    </source>
</reference>
<dbReference type="InterPro" id="IPR001788">
    <property type="entry name" value="RNA-dep_RNA_pol_alsuvir"/>
</dbReference>
<name>A0A2L0VZG9_9VIRU</name>
<evidence type="ECO:0000259" key="6">
    <source>
        <dbReference type="PROSITE" id="PS50507"/>
    </source>
</evidence>
<evidence type="ECO:0000256" key="5">
    <source>
        <dbReference type="ARBA" id="ARBA00022953"/>
    </source>
</evidence>
<evidence type="ECO:0000256" key="4">
    <source>
        <dbReference type="ARBA" id="ARBA00022695"/>
    </source>
</evidence>
<evidence type="ECO:0000313" key="7">
    <source>
        <dbReference type="EMBL" id="AVA17445.1"/>
    </source>
</evidence>
<keyword evidence="5" id="KW-0693">Viral RNA replication</keyword>
<keyword evidence="4" id="KW-0548">Nucleotidyltransferase</keyword>
<proteinExistence type="predicted"/>
<dbReference type="SUPFAM" id="SSF56672">
    <property type="entry name" value="DNA/RNA polymerases"/>
    <property type="match status" value="1"/>
</dbReference>
<dbReference type="EMBL" id="KY769775">
    <property type="protein sequence ID" value="AVA17445.1"/>
    <property type="molecule type" value="Genomic_RNA"/>
</dbReference>
<dbReference type="PROSITE" id="PS50507">
    <property type="entry name" value="RDRP_SSRNA_POS"/>
    <property type="match status" value="1"/>
</dbReference>
<feature type="domain" description="RdRp catalytic" evidence="6">
    <location>
        <begin position="249"/>
        <end position="362"/>
    </location>
</feature>
<dbReference type="InterPro" id="IPR043502">
    <property type="entry name" value="DNA/RNA_pol_sf"/>
</dbReference>
<dbReference type="GO" id="GO:0006351">
    <property type="term" value="P:DNA-templated transcription"/>
    <property type="evidence" value="ECO:0007669"/>
    <property type="project" value="InterPro"/>
</dbReference>
<accession>A0A2L0VZG9</accession>
<dbReference type="GO" id="GO:0003723">
    <property type="term" value="F:RNA binding"/>
    <property type="evidence" value="ECO:0007669"/>
    <property type="project" value="InterPro"/>
</dbReference>
<dbReference type="Pfam" id="PF00978">
    <property type="entry name" value="RdRP_2"/>
    <property type="match status" value="1"/>
</dbReference>
<organism evidence="7">
    <name type="scientific">Hibiscus latent Fort Pierce virus</name>
    <dbReference type="NCBI Taxonomy" id="233051"/>
    <lineage>
        <taxon>Viruses</taxon>
        <taxon>Riboviria</taxon>
        <taxon>Orthornavirae</taxon>
        <taxon>Kitrinoviricota</taxon>
        <taxon>Alsuviricetes</taxon>
        <taxon>Martellivirales</taxon>
        <taxon>Virgaviridae</taxon>
        <taxon>Tobamovirus</taxon>
        <taxon>Tobamovirus fortpiercense</taxon>
    </lineage>
</organism>
<dbReference type="GO" id="GO:0003968">
    <property type="term" value="F:RNA-directed RNA polymerase activity"/>
    <property type="evidence" value="ECO:0007669"/>
    <property type="project" value="UniProtKB-KW"/>
</dbReference>
<dbReference type="GO" id="GO:0039694">
    <property type="term" value="P:viral RNA genome replication"/>
    <property type="evidence" value="ECO:0007669"/>
    <property type="project" value="InterPro"/>
</dbReference>
<evidence type="ECO:0000256" key="1">
    <source>
        <dbReference type="ARBA" id="ARBA00013540"/>
    </source>
</evidence>
<evidence type="ECO:0000256" key="2">
    <source>
        <dbReference type="ARBA" id="ARBA00022484"/>
    </source>
</evidence>
<keyword evidence="3" id="KW-0808">Transferase</keyword>
<protein>
    <recommendedName>
        <fullName evidence="1">Replicase large subunit</fullName>
    </recommendedName>
</protein>